<keyword evidence="2 3" id="KW-0326">Glycosidase</keyword>
<keyword evidence="8" id="KW-1185">Reference proteome</keyword>
<evidence type="ECO:0000313" key="7">
    <source>
        <dbReference type="EMBL" id="CAH0391956.1"/>
    </source>
</evidence>
<feature type="region of interest" description="Disordered" evidence="4">
    <location>
        <begin position="204"/>
        <end position="227"/>
    </location>
</feature>
<proteinExistence type="predicted"/>
<dbReference type="InterPro" id="IPR001579">
    <property type="entry name" value="Glyco_hydro_18_chit_AS"/>
</dbReference>
<evidence type="ECO:0000256" key="3">
    <source>
        <dbReference type="RuleBase" id="RU000489"/>
    </source>
</evidence>
<dbReference type="EMBL" id="OU963867">
    <property type="protein sequence ID" value="CAH0391956.1"/>
    <property type="molecule type" value="Genomic_DNA"/>
</dbReference>
<dbReference type="Gene3D" id="3.10.50.10">
    <property type="match status" value="1"/>
</dbReference>
<dbReference type="InterPro" id="IPR001002">
    <property type="entry name" value="Chitin-bd_1"/>
</dbReference>
<feature type="compositionally biased region" description="Basic and acidic residues" evidence="4">
    <location>
        <begin position="217"/>
        <end position="227"/>
    </location>
</feature>
<dbReference type="SUPFAM" id="SSF51445">
    <property type="entry name" value="(Trans)glycosidases"/>
    <property type="match status" value="1"/>
</dbReference>
<sequence length="980" mass="106714">MQLKLILLTVALVAAIGPADVSASFWDSIPIISQIKSAVQAISGDTEGAKKTQENFVNQAPVVSQIKSAVQSASGDNEGAKKTQEQFLHEFIEPVADNTPIVGHIKGGIHIAAGDKERGEHILKGASTSTAAVIGGILGGPAGAIAAGAATDGLITGIDSAKNREYSPFGIVDYVSNIDKHSAGDHFDTILGIGTEFVGGKAAKKGGKKPGFGAEAPPKRGFSDRFGPESIFKTAEEEGRPTNRRRLNTDIPESRMDLSNPTHLEIARQRTGLADGYAQRLEPADFRVVNDVQGNMNCYYCSLAALKRKTVTELLKETEVMMEAKGAPSIKYIVDLYKEAGFQNAKQIFEGTPEQFYAFLDNNIANGEIVHFSLPFRRNDGTGHVVHARAWKTPEGTGHLLITDFQQPPFSIGRFATRLPDNLKTVFVISVALIRELGDLDAASRSKIYQTHLAALKEQALAGGNKCAKRIIGYVTHWTWRPFTIKQSLGLTNAIYAFIDMDASGRLSLPSHSMSRERLIDLVLAKKVHMDQGLSFKVSFAIGGWENSKHFSAVLSGGESRNTLINEIDRIMNLYQFDGVDIDWEYPVTGGATEGKPEDKGNYVTFLRELRAKLGANRLISIAAAAGQEAFAGFDVPNLLKHVDWIGVMSYDFFGAWDSQWGAFVGPNSPLKHAAPTGYSGKLNVDWAIKQYVCNGNDPAKIVMGVPFYGRFWHQTSPGKDANYPLYRTAERLNNGSYGGSAPYWEVLNEWHLNENSAFQKNWDARSSTPWATDGKLVLSYENERSIAEKIKYANEHNLGGVMIWSVDQDSSDFVLIDTVFKTGCKGGSGGGIKYKCNPLGTEKRWWTWLEDKDKAGMCGKMAPLHKGFYPLCDPDDPGFSCCSPHGYCGSGEKFCDCEDCVNYAEHPEKLVEAPVKPTRPVQWHVGFDVAKVGQPRCGPNAPKLPDGKEAICNPDGKNFCCSPAGYCGSGMTSASAMAV</sequence>
<dbReference type="PROSITE" id="PS51910">
    <property type="entry name" value="GH18_2"/>
    <property type="match status" value="1"/>
</dbReference>
<dbReference type="Pfam" id="PF00704">
    <property type="entry name" value="Glyco_hydro_18"/>
    <property type="match status" value="1"/>
</dbReference>
<feature type="chain" id="PRO_5040429306" description="GH18 domain-containing protein" evidence="5">
    <location>
        <begin position="24"/>
        <end position="980"/>
    </location>
</feature>
<reference evidence="7" key="1">
    <citation type="submission" date="2021-12" db="EMBL/GenBank/DDBJ databases">
        <authorList>
            <person name="King R."/>
        </authorList>
    </citation>
    <scope>NUCLEOTIDE SEQUENCE</scope>
</reference>
<dbReference type="GO" id="GO:0005975">
    <property type="term" value="P:carbohydrate metabolic process"/>
    <property type="evidence" value="ECO:0007669"/>
    <property type="project" value="InterPro"/>
</dbReference>
<dbReference type="SMART" id="SM00636">
    <property type="entry name" value="Glyco_18"/>
    <property type="match status" value="1"/>
</dbReference>
<dbReference type="InterPro" id="IPR017853">
    <property type="entry name" value="GH"/>
</dbReference>
<evidence type="ECO:0000259" key="6">
    <source>
        <dbReference type="PROSITE" id="PS51910"/>
    </source>
</evidence>
<dbReference type="GO" id="GO:0006032">
    <property type="term" value="P:chitin catabolic process"/>
    <property type="evidence" value="ECO:0007669"/>
    <property type="project" value="UniProtKB-ARBA"/>
</dbReference>
<evidence type="ECO:0000256" key="1">
    <source>
        <dbReference type="ARBA" id="ARBA00022801"/>
    </source>
</evidence>
<dbReference type="InterPro" id="IPR001223">
    <property type="entry name" value="Glyco_hydro18_cat"/>
</dbReference>
<protein>
    <recommendedName>
        <fullName evidence="6">GH18 domain-containing protein</fullName>
    </recommendedName>
</protein>
<evidence type="ECO:0000256" key="4">
    <source>
        <dbReference type="SAM" id="MobiDB-lite"/>
    </source>
</evidence>
<dbReference type="GO" id="GO:0008061">
    <property type="term" value="F:chitin binding"/>
    <property type="evidence" value="ECO:0007669"/>
    <property type="project" value="InterPro"/>
</dbReference>
<dbReference type="InterPro" id="IPR011583">
    <property type="entry name" value="Chitinase_II/V-like_cat"/>
</dbReference>
<dbReference type="SMART" id="SM00270">
    <property type="entry name" value="ChtBD1"/>
    <property type="match status" value="2"/>
</dbReference>
<keyword evidence="1 3" id="KW-0378">Hydrolase</keyword>
<gene>
    <name evidence="7" type="ORF">BEMITA_LOCUS10526</name>
</gene>
<evidence type="ECO:0000256" key="2">
    <source>
        <dbReference type="ARBA" id="ARBA00023295"/>
    </source>
</evidence>
<accession>A0A9P0F4R5</accession>
<dbReference type="AlphaFoldDB" id="A0A9P0F4R5"/>
<dbReference type="PANTHER" id="PTHR46073">
    <property type="entry name" value="CHITINASE"/>
    <property type="match status" value="1"/>
</dbReference>
<dbReference type="Gene3D" id="3.20.20.80">
    <property type="entry name" value="Glycosidases"/>
    <property type="match status" value="1"/>
</dbReference>
<dbReference type="PANTHER" id="PTHR46073:SF4">
    <property type="entry name" value="GH18 DOMAIN-CONTAINING PROTEIN"/>
    <property type="match status" value="1"/>
</dbReference>
<dbReference type="PROSITE" id="PS01095">
    <property type="entry name" value="GH18_1"/>
    <property type="match status" value="1"/>
</dbReference>
<dbReference type="Proteomes" id="UP001152759">
    <property type="component" value="Chromosome 6"/>
</dbReference>
<evidence type="ECO:0000256" key="5">
    <source>
        <dbReference type="SAM" id="SignalP"/>
    </source>
</evidence>
<dbReference type="GO" id="GO:0004568">
    <property type="term" value="F:chitinase activity"/>
    <property type="evidence" value="ECO:0007669"/>
    <property type="project" value="UniProtKB-ARBA"/>
</dbReference>
<keyword evidence="5" id="KW-0732">Signal</keyword>
<dbReference type="CDD" id="cd10909">
    <property type="entry name" value="ChtBD1_GH18_2"/>
    <property type="match status" value="1"/>
</dbReference>
<dbReference type="InterPro" id="IPR029070">
    <property type="entry name" value="Chitinase_insertion_sf"/>
</dbReference>
<feature type="domain" description="GH18" evidence="6">
    <location>
        <begin position="469"/>
        <end position="828"/>
    </location>
</feature>
<evidence type="ECO:0000313" key="8">
    <source>
        <dbReference type="Proteomes" id="UP001152759"/>
    </source>
</evidence>
<name>A0A9P0F4R5_BEMTA</name>
<feature type="signal peptide" evidence="5">
    <location>
        <begin position="1"/>
        <end position="23"/>
    </location>
</feature>
<organism evidence="7 8">
    <name type="scientific">Bemisia tabaci</name>
    <name type="common">Sweetpotato whitefly</name>
    <name type="synonym">Aleurodes tabaci</name>
    <dbReference type="NCBI Taxonomy" id="7038"/>
    <lineage>
        <taxon>Eukaryota</taxon>
        <taxon>Metazoa</taxon>
        <taxon>Ecdysozoa</taxon>
        <taxon>Arthropoda</taxon>
        <taxon>Hexapoda</taxon>
        <taxon>Insecta</taxon>
        <taxon>Pterygota</taxon>
        <taxon>Neoptera</taxon>
        <taxon>Paraneoptera</taxon>
        <taxon>Hemiptera</taxon>
        <taxon>Sternorrhyncha</taxon>
        <taxon>Aleyrodoidea</taxon>
        <taxon>Aleyrodidae</taxon>
        <taxon>Aleyrodinae</taxon>
        <taxon>Bemisia</taxon>
    </lineage>
</organism>